<name>A0AAF3F638_9BILA</name>
<dbReference type="AlphaFoldDB" id="A0AAF3F638"/>
<evidence type="ECO:0000313" key="3">
    <source>
        <dbReference type="WBParaSite" id="MBELARI_LOCUS17627"/>
    </source>
</evidence>
<accession>A0AAF3F638</accession>
<feature type="transmembrane region" description="Helical" evidence="1">
    <location>
        <begin position="52"/>
        <end position="79"/>
    </location>
</feature>
<sequence length="101" mass="11233">MLLWLLHFKILLLNFLLGFVNILLGLIVALSWNGQPVVINGATYSVNGGTGIIAGMFGGAALVLLLFMIWILTCVYSFYKYIRDRQYYLEKTGGAKTVQQA</sequence>
<dbReference type="Proteomes" id="UP000887575">
    <property type="component" value="Unassembled WGS sequence"/>
</dbReference>
<dbReference type="WBParaSite" id="MBELARI_LOCUS223">
    <property type="protein sequence ID" value="MBELARI_LOCUS223"/>
    <property type="gene ID" value="MBELARI_LOCUS223"/>
</dbReference>
<protein>
    <submittedName>
        <fullName evidence="3 4">Uncharacterized protein</fullName>
    </submittedName>
</protein>
<evidence type="ECO:0000256" key="1">
    <source>
        <dbReference type="SAM" id="Phobius"/>
    </source>
</evidence>
<proteinExistence type="predicted"/>
<evidence type="ECO:0000313" key="4">
    <source>
        <dbReference type="WBParaSite" id="MBELARI_LOCUS223"/>
    </source>
</evidence>
<keyword evidence="2" id="KW-1185">Reference proteome</keyword>
<feature type="transmembrane region" description="Helical" evidence="1">
    <location>
        <begin position="12"/>
        <end position="32"/>
    </location>
</feature>
<keyword evidence="1" id="KW-0472">Membrane</keyword>
<reference evidence="3 4" key="1">
    <citation type="submission" date="2024-02" db="UniProtKB">
        <authorList>
            <consortium name="WormBaseParasite"/>
        </authorList>
    </citation>
    <scope>IDENTIFICATION</scope>
</reference>
<keyword evidence="1" id="KW-1133">Transmembrane helix</keyword>
<evidence type="ECO:0000313" key="2">
    <source>
        <dbReference type="Proteomes" id="UP000887575"/>
    </source>
</evidence>
<dbReference type="WBParaSite" id="MBELARI_LOCUS17627">
    <property type="protein sequence ID" value="MBELARI_LOCUS17627"/>
    <property type="gene ID" value="MBELARI_LOCUS17627"/>
</dbReference>
<organism evidence="2 4">
    <name type="scientific">Mesorhabditis belari</name>
    <dbReference type="NCBI Taxonomy" id="2138241"/>
    <lineage>
        <taxon>Eukaryota</taxon>
        <taxon>Metazoa</taxon>
        <taxon>Ecdysozoa</taxon>
        <taxon>Nematoda</taxon>
        <taxon>Chromadorea</taxon>
        <taxon>Rhabditida</taxon>
        <taxon>Rhabditina</taxon>
        <taxon>Rhabditomorpha</taxon>
        <taxon>Rhabditoidea</taxon>
        <taxon>Rhabditidae</taxon>
        <taxon>Mesorhabditinae</taxon>
        <taxon>Mesorhabditis</taxon>
    </lineage>
</organism>
<keyword evidence="1" id="KW-0812">Transmembrane</keyword>